<gene>
    <name evidence="2" type="ORF">HAL011_02950</name>
    <name evidence="3" type="ORF">HAL013_01070</name>
    <name evidence="5" type="ORF">HAL07_15080</name>
    <name evidence="4" type="ORF">HAL09_13430</name>
</gene>
<dbReference type="GeneID" id="82132423"/>
<dbReference type="Proteomes" id="UP000043437">
    <property type="component" value="Unassembled WGS sequence"/>
</dbReference>
<dbReference type="AlphaFoldDB" id="A0A0K2XGJ5"/>
<evidence type="ECO:0000313" key="5">
    <source>
        <dbReference type="EMBL" id="CRF53043.1"/>
    </source>
</evidence>
<dbReference type="STRING" id="1578720.HAL011_02950"/>
<organism evidence="4 7">
    <name type="scientific">Helicobacter ailurogastricus</name>
    <dbReference type="NCBI Taxonomy" id="1578720"/>
    <lineage>
        <taxon>Bacteria</taxon>
        <taxon>Pseudomonadati</taxon>
        <taxon>Campylobacterota</taxon>
        <taxon>Epsilonproteobacteria</taxon>
        <taxon>Campylobacterales</taxon>
        <taxon>Helicobacteraceae</taxon>
        <taxon>Helicobacter</taxon>
    </lineage>
</organism>
<dbReference type="EMBL" id="CDMG01000009">
    <property type="protein sequence ID" value="CRF53043.1"/>
    <property type="molecule type" value="Genomic_DNA"/>
</dbReference>
<feature type="signal peptide" evidence="1">
    <location>
        <begin position="1"/>
        <end position="18"/>
    </location>
</feature>
<sequence>MKKFYIGLFLGLVGALHAQSGYCSSNCEGTPSERLAPMEFHFDFVRSVDHFLKHPKARLRTLRHCHEAFTSTARINTITNSFRVNCDHALEAQKLAQSQP</sequence>
<reference evidence="4" key="1">
    <citation type="submission" date="2014-12" db="EMBL/GenBank/DDBJ databases">
        <title>Whole genome sequences of four Staphylococcus schleiferi canine isolates.</title>
        <authorList>
            <person name="Misic A.M."/>
            <person name="Cain C."/>
            <person name="Morris D.O."/>
            <person name="Rankin S."/>
            <person name="Beiting D."/>
        </authorList>
    </citation>
    <scope>NUCLEOTIDE SEQUENCE</scope>
    <source>
        <strain evidence="2">ASB11</strain>
        <strain evidence="3">ASB13</strain>
        <strain evidence="5">ASB7</strain>
        <strain evidence="4">ASB9</strain>
    </source>
</reference>
<reference evidence="6" key="3">
    <citation type="submission" date="2014-12" db="EMBL/GenBank/DDBJ databases">
        <authorList>
            <person name="Smet A."/>
        </authorList>
    </citation>
    <scope>NUCLEOTIDE SEQUENCE [LARGE SCALE GENOMIC DNA]</scope>
</reference>
<dbReference type="Proteomes" id="UP000045175">
    <property type="component" value="Unassembled WGS sequence"/>
</dbReference>
<evidence type="ECO:0000313" key="3">
    <source>
        <dbReference type="EMBL" id="CRF41958.1"/>
    </source>
</evidence>
<evidence type="ECO:0000313" key="7">
    <source>
        <dbReference type="Proteomes" id="UP000041394"/>
    </source>
</evidence>
<evidence type="ECO:0000313" key="4">
    <source>
        <dbReference type="EMBL" id="CRF44733.1"/>
    </source>
</evidence>
<evidence type="ECO:0000313" key="2">
    <source>
        <dbReference type="EMBL" id="CRF40534.1"/>
    </source>
</evidence>
<protein>
    <submittedName>
        <fullName evidence="5">Putative</fullName>
    </submittedName>
</protein>
<evidence type="ECO:0000313" key="6">
    <source>
        <dbReference type="Proteomes" id="UP000038622"/>
    </source>
</evidence>
<evidence type="ECO:0000313" key="8">
    <source>
        <dbReference type="Proteomes" id="UP000043437"/>
    </source>
</evidence>
<dbReference type="EMBL" id="CDML01000009">
    <property type="protein sequence ID" value="CRF40534.1"/>
    <property type="molecule type" value="Genomic_DNA"/>
</dbReference>
<feature type="chain" id="PRO_5013456518" evidence="1">
    <location>
        <begin position="19"/>
        <end position="100"/>
    </location>
</feature>
<accession>A0A0K2XGJ5</accession>
<keyword evidence="1" id="KW-0732">Signal</keyword>
<dbReference type="OrthoDB" id="5327933at2"/>
<dbReference type="RefSeq" id="WP_053940650.1">
    <property type="nucleotide sequence ID" value="NZ_BSCV01000006.1"/>
</dbReference>
<name>A0A0K2XGJ5_9HELI</name>
<proteinExistence type="predicted"/>
<evidence type="ECO:0000256" key="1">
    <source>
        <dbReference type="SAM" id="SignalP"/>
    </source>
</evidence>
<keyword evidence="6" id="KW-1185">Reference proteome</keyword>
<dbReference type="Proteomes" id="UP000038622">
    <property type="component" value="Unassembled WGS sequence"/>
</dbReference>
<dbReference type="EMBL" id="CDMH01000006">
    <property type="protein sequence ID" value="CRF41958.1"/>
    <property type="molecule type" value="Genomic_DNA"/>
</dbReference>
<reference evidence="7 8" key="2">
    <citation type="submission" date="2014-12" db="EMBL/GenBank/DDBJ databases">
        <authorList>
            <person name="Jaenicke S."/>
        </authorList>
    </citation>
    <scope>NUCLEOTIDE SEQUENCE [LARGE SCALE GENOMIC DNA]</scope>
</reference>
<dbReference type="EMBL" id="CDMN01000056">
    <property type="protein sequence ID" value="CRF44733.1"/>
    <property type="molecule type" value="Genomic_DNA"/>
</dbReference>
<dbReference type="Proteomes" id="UP000041394">
    <property type="component" value="Unassembled WGS sequence"/>
</dbReference>